<feature type="region of interest" description="Disordered" evidence="10">
    <location>
        <begin position="194"/>
        <end position="217"/>
    </location>
</feature>
<dbReference type="FunFam" id="1.10.510.10:FF:000862">
    <property type="entry name" value="Tyrosine-protein kinase"/>
    <property type="match status" value="1"/>
</dbReference>
<evidence type="ECO:0000256" key="9">
    <source>
        <dbReference type="RuleBase" id="RU362096"/>
    </source>
</evidence>
<dbReference type="InterPro" id="IPR000719">
    <property type="entry name" value="Prot_kinase_dom"/>
</dbReference>
<accession>A0A1I7UXK8</accession>
<dbReference type="Gene3D" id="3.30.505.10">
    <property type="entry name" value="SH2 domain"/>
    <property type="match status" value="1"/>
</dbReference>
<dbReference type="SMART" id="SM00252">
    <property type="entry name" value="SH2"/>
    <property type="match status" value="1"/>
</dbReference>
<feature type="region of interest" description="Disordered" evidence="10">
    <location>
        <begin position="1"/>
        <end position="155"/>
    </location>
</feature>
<keyword evidence="14" id="KW-1185">Reference proteome</keyword>
<evidence type="ECO:0000256" key="1">
    <source>
        <dbReference type="ARBA" id="ARBA00022679"/>
    </source>
</evidence>
<feature type="compositionally biased region" description="Polar residues" evidence="10">
    <location>
        <begin position="136"/>
        <end position="145"/>
    </location>
</feature>
<keyword evidence="11" id="KW-1133">Transmembrane helix</keyword>
<evidence type="ECO:0000256" key="2">
    <source>
        <dbReference type="ARBA" id="ARBA00022741"/>
    </source>
</evidence>
<keyword evidence="3 9" id="KW-0418">Kinase</keyword>
<keyword evidence="1 9" id="KW-0808">Transferase</keyword>
<dbReference type="Gene3D" id="1.10.510.10">
    <property type="entry name" value="Transferase(Phosphotransferase) domain 1"/>
    <property type="match status" value="1"/>
</dbReference>
<evidence type="ECO:0000256" key="6">
    <source>
        <dbReference type="ARBA" id="ARBA00051245"/>
    </source>
</evidence>
<feature type="transmembrane region" description="Helical" evidence="11">
    <location>
        <begin position="712"/>
        <end position="735"/>
    </location>
</feature>
<comment type="similarity">
    <text evidence="9">Belongs to the protein kinase superfamily. Tyr protein kinase family.</text>
</comment>
<keyword evidence="11" id="KW-0472">Membrane</keyword>
<evidence type="ECO:0000256" key="8">
    <source>
        <dbReference type="PROSITE-ProRule" id="PRU10141"/>
    </source>
</evidence>
<dbReference type="Proteomes" id="UP000095282">
    <property type="component" value="Unplaced"/>
</dbReference>
<dbReference type="EC" id="2.7.10.2" evidence="9"/>
<dbReference type="SUPFAM" id="SSF56112">
    <property type="entry name" value="Protein kinase-like (PK-like)"/>
    <property type="match status" value="1"/>
</dbReference>
<dbReference type="InterPro" id="IPR036860">
    <property type="entry name" value="SH2_dom_sf"/>
</dbReference>
<keyword evidence="7" id="KW-0727">SH2 domain</keyword>
<evidence type="ECO:0000256" key="3">
    <source>
        <dbReference type="ARBA" id="ARBA00022777"/>
    </source>
</evidence>
<proteinExistence type="inferred from homology"/>
<dbReference type="PROSITE" id="PS00107">
    <property type="entry name" value="PROTEIN_KINASE_ATP"/>
    <property type="match status" value="1"/>
</dbReference>
<dbReference type="Gene3D" id="3.30.200.20">
    <property type="entry name" value="Phosphorylase Kinase, domain 1"/>
    <property type="match status" value="1"/>
</dbReference>
<dbReference type="WBParaSite" id="Csp11.Scaffold630.g20346.t2">
    <property type="protein sequence ID" value="Csp11.Scaffold630.g20346.t2"/>
    <property type="gene ID" value="Csp11.Scaffold630.g20346"/>
</dbReference>
<dbReference type="PROSITE" id="PS00109">
    <property type="entry name" value="PROTEIN_KINASE_TYR"/>
    <property type="match status" value="1"/>
</dbReference>
<dbReference type="InterPro" id="IPR000980">
    <property type="entry name" value="SH2"/>
</dbReference>
<keyword evidence="5 9" id="KW-0829">Tyrosine-protein kinase</keyword>
<dbReference type="InterPro" id="IPR017441">
    <property type="entry name" value="Protein_kinase_ATP_BS"/>
</dbReference>
<dbReference type="InterPro" id="IPR001245">
    <property type="entry name" value="Ser-Thr/Tyr_kinase_cat_dom"/>
</dbReference>
<feature type="transmembrane region" description="Helical" evidence="11">
    <location>
        <begin position="597"/>
        <end position="618"/>
    </location>
</feature>
<feature type="domain" description="SH2" evidence="12">
    <location>
        <begin position="169"/>
        <end position="292"/>
    </location>
</feature>
<dbReference type="PRINTS" id="PR00109">
    <property type="entry name" value="TYRKINASE"/>
</dbReference>
<feature type="binding site" evidence="8">
    <location>
        <position position="341"/>
    </location>
    <ligand>
        <name>ATP</name>
        <dbReference type="ChEBI" id="CHEBI:30616"/>
    </ligand>
</feature>
<dbReference type="PROSITE" id="PS50001">
    <property type="entry name" value="SH2"/>
    <property type="match status" value="1"/>
</dbReference>
<name>A0A1I7UXK8_9PELO</name>
<evidence type="ECO:0000259" key="12">
    <source>
        <dbReference type="PROSITE" id="PS50001"/>
    </source>
</evidence>
<reference evidence="15" key="1">
    <citation type="submission" date="2016-11" db="UniProtKB">
        <authorList>
            <consortium name="WormBaseParasite"/>
        </authorList>
    </citation>
    <scope>IDENTIFICATION</scope>
</reference>
<dbReference type="SMART" id="SM00219">
    <property type="entry name" value="TyrKc"/>
    <property type="match status" value="1"/>
</dbReference>
<evidence type="ECO:0000256" key="4">
    <source>
        <dbReference type="ARBA" id="ARBA00022840"/>
    </source>
</evidence>
<dbReference type="InterPro" id="IPR008266">
    <property type="entry name" value="Tyr_kinase_AS"/>
</dbReference>
<dbReference type="FunFam" id="3.30.200.20:FF:000703">
    <property type="entry name" value="Tyrosine-protein kinase"/>
    <property type="match status" value="1"/>
</dbReference>
<evidence type="ECO:0000256" key="5">
    <source>
        <dbReference type="ARBA" id="ARBA00023137"/>
    </source>
</evidence>
<dbReference type="AlphaFoldDB" id="A0A1I7UXK8"/>
<feature type="compositionally biased region" description="Basic and acidic residues" evidence="10">
    <location>
        <begin position="83"/>
        <end position="117"/>
    </location>
</feature>
<dbReference type="InterPro" id="IPR011009">
    <property type="entry name" value="Kinase-like_dom_sf"/>
</dbReference>
<evidence type="ECO:0000256" key="10">
    <source>
        <dbReference type="SAM" id="MobiDB-lite"/>
    </source>
</evidence>
<feature type="transmembrane region" description="Helical" evidence="11">
    <location>
        <begin position="630"/>
        <end position="652"/>
    </location>
</feature>
<dbReference type="InterPro" id="IPR050198">
    <property type="entry name" value="Non-receptor_tyrosine_kinases"/>
</dbReference>
<dbReference type="PROSITE" id="PS50011">
    <property type="entry name" value="PROTEIN_KINASE_DOM"/>
    <property type="match status" value="1"/>
</dbReference>
<evidence type="ECO:0000313" key="14">
    <source>
        <dbReference type="Proteomes" id="UP000095282"/>
    </source>
</evidence>
<protein>
    <recommendedName>
        <fullName evidence="9">Tyrosine-protein kinase</fullName>
        <ecNumber evidence="9">2.7.10.2</ecNumber>
    </recommendedName>
</protein>
<feature type="compositionally biased region" description="Low complexity" evidence="10">
    <location>
        <begin position="50"/>
        <end position="77"/>
    </location>
</feature>
<keyword evidence="11" id="KW-0812">Transmembrane</keyword>
<evidence type="ECO:0000256" key="11">
    <source>
        <dbReference type="SAM" id="Phobius"/>
    </source>
</evidence>
<dbReference type="CDD" id="cd00192">
    <property type="entry name" value="PTKc"/>
    <property type="match status" value="1"/>
</dbReference>
<evidence type="ECO:0000256" key="7">
    <source>
        <dbReference type="PROSITE-ProRule" id="PRU00191"/>
    </source>
</evidence>
<feature type="compositionally biased region" description="Basic and acidic residues" evidence="10">
    <location>
        <begin position="199"/>
        <end position="217"/>
    </location>
</feature>
<feature type="compositionally biased region" description="Basic and acidic residues" evidence="10">
    <location>
        <begin position="146"/>
        <end position="155"/>
    </location>
</feature>
<comment type="catalytic activity">
    <reaction evidence="6 9">
        <text>L-tyrosyl-[protein] + ATP = O-phospho-L-tyrosyl-[protein] + ADP + H(+)</text>
        <dbReference type="Rhea" id="RHEA:10596"/>
        <dbReference type="Rhea" id="RHEA-COMP:10136"/>
        <dbReference type="Rhea" id="RHEA-COMP:20101"/>
        <dbReference type="ChEBI" id="CHEBI:15378"/>
        <dbReference type="ChEBI" id="CHEBI:30616"/>
        <dbReference type="ChEBI" id="CHEBI:46858"/>
        <dbReference type="ChEBI" id="CHEBI:61978"/>
        <dbReference type="ChEBI" id="CHEBI:456216"/>
        <dbReference type="EC" id="2.7.10.2"/>
    </reaction>
</comment>
<feature type="transmembrane region" description="Helical" evidence="11">
    <location>
        <begin position="664"/>
        <end position="691"/>
    </location>
</feature>
<feature type="domain" description="Protein kinase" evidence="13">
    <location>
        <begin position="305"/>
        <end position="568"/>
    </location>
</feature>
<feature type="compositionally biased region" description="Basic and acidic residues" evidence="10">
    <location>
        <begin position="125"/>
        <end position="135"/>
    </location>
</feature>
<dbReference type="Pfam" id="PF07714">
    <property type="entry name" value="PK_Tyr_Ser-Thr"/>
    <property type="match status" value="1"/>
</dbReference>
<evidence type="ECO:0000313" key="15">
    <source>
        <dbReference type="WBParaSite" id="Csp11.Scaffold630.g20346.t2"/>
    </source>
</evidence>
<dbReference type="InterPro" id="IPR020635">
    <property type="entry name" value="Tyr_kinase_cat_dom"/>
</dbReference>
<dbReference type="eggNOG" id="KOG0194">
    <property type="taxonomic scope" value="Eukaryota"/>
</dbReference>
<keyword evidence="2 8" id="KW-0547">Nucleotide-binding</keyword>
<dbReference type="GO" id="GO:0005524">
    <property type="term" value="F:ATP binding"/>
    <property type="evidence" value="ECO:0007669"/>
    <property type="project" value="UniProtKB-UniRule"/>
</dbReference>
<keyword evidence="4 8" id="KW-0067">ATP-binding</keyword>
<evidence type="ECO:0000259" key="13">
    <source>
        <dbReference type="PROSITE" id="PS50011"/>
    </source>
</evidence>
<dbReference type="GO" id="GO:0004715">
    <property type="term" value="F:non-membrane spanning protein tyrosine kinase activity"/>
    <property type="evidence" value="ECO:0007669"/>
    <property type="project" value="UniProtKB-EC"/>
</dbReference>
<dbReference type="PANTHER" id="PTHR24418">
    <property type="entry name" value="TYROSINE-PROTEIN KINASE"/>
    <property type="match status" value="1"/>
</dbReference>
<organism evidence="14 15">
    <name type="scientific">Caenorhabditis tropicalis</name>
    <dbReference type="NCBI Taxonomy" id="1561998"/>
    <lineage>
        <taxon>Eukaryota</taxon>
        <taxon>Metazoa</taxon>
        <taxon>Ecdysozoa</taxon>
        <taxon>Nematoda</taxon>
        <taxon>Chromadorea</taxon>
        <taxon>Rhabditida</taxon>
        <taxon>Rhabditina</taxon>
        <taxon>Rhabditomorpha</taxon>
        <taxon>Rhabditoidea</taxon>
        <taxon>Rhabditidae</taxon>
        <taxon>Peloderinae</taxon>
        <taxon>Caenorhabditis</taxon>
    </lineage>
</organism>
<dbReference type="STRING" id="1561998.A0A1I7UXK8"/>
<dbReference type="SUPFAM" id="SSF55550">
    <property type="entry name" value="SH2 domain"/>
    <property type="match status" value="1"/>
</dbReference>
<sequence>MQTQEDSGSIREKNKKTKQPEAAPVKKLNAPPPAKKPMRSMEPQEDTKEPTTTNNKKSQKSPSTPKTTTPSVPTPNKRAPNKPSREKFGQEKSVNRESREQILSKKRPSAEKNDKESASSPPKTEAAKEQKEVSKESASTYGSIKQTERPKTAKRDFETMEKHIYKMSNFHGYVCREDVSSLLKNSGDWLVRLSVQPSKEPEKKNSKGTSRDRTAKRLEDSRKKSALIFILTEGKTTAPGKSNNRNLVIKASDGKFSIDSIKWFMKIADLFDYYQVAITTHKGAEFQLLTPIFLSVWEFHQDDIDLLSKKLGEGAFGEVRVGRMTTKDPKMSATVVDVAVKMLKNAESVNREQVEELLFEARIMRRLEHKNVLRTYGVSVLREPLYLMSELCTNGALREYLKDNQKTITLADKLNFVLGSARGVEYIHSQKIIHRDLAVRNILLAEDKTPKVCDFGLSKLTDRYEMKEHCKIPVRYLAPETLELFVFTSKSDVFSFGCVIWEIYENGQQPHDGKNAQTIRAQSKKREFLKLKTSAPESLRELVGEKVFVADPENRCSMSTLIMPHKETPLPPNFVFSPHDKFYYAPATCNSMHYTTAAYVSAFIEFIVMGTGAVCFYVMSHKTESIDKWLFYLQAVITVLSLFSSLLMTIGISKEKPQFFTPKLTFITLEIVFLLFWAGISVLSMSIGIDFTRAAFGKFGKVLQIEKDYGPIWPFNVAVVSFFTAAIAIWTRIIVQGACDYLLDKEYFADKQNVELRESSKTR</sequence>